<evidence type="ECO:0000313" key="1">
    <source>
        <dbReference type="EMBL" id="DAF99379.1"/>
    </source>
</evidence>
<protein>
    <submittedName>
        <fullName evidence="1">Major capsid protein</fullName>
    </submittedName>
</protein>
<sequence length="364" mass="40150">MAINKREAYKAGILLHRALHADDIRVRNSARKDLSEAITTSDLPVNLGPTMNKIMQGEYEQVPSNWREWADTLETPDFETVPYFSFDFTDDNVPIRKDGKGYVAQGLPAVGELGEYPILGLKAEQFKLKLAKAGVQIPLSWETLKRYGADWQLIPRITKELGRRAANQESIEAALQLVQPTGLNTTNFKAANKNVLAGNPELSIEALEKAFAQLAVTKYNGKRIIMPTKFNLIVPPALASRAEQIMKVVEIRRQNGTETQVMGNTVSGKVANVYEVPELALIAGEHADKCWFLLPPKGTMPRKNIVNVFLEGETGPKIFVEKTTNSSELDGSFENDAYRTKIRHLVKSAFIAPEGTLASSGAGA</sequence>
<proteinExistence type="predicted"/>
<dbReference type="EMBL" id="BK016165">
    <property type="protein sequence ID" value="DAF99379.1"/>
    <property type="molecule type" value="Genomic_DNA"/>
</dbReference>
<name>A0A8S5UY58_9CAUD</name>
<organism evidence="1">
    <name type="scientific">Siphoviridae sp. ctjKY6</name>
    <dbReference type="NCBI Taxonomy" id="2825631"/>
    <lineage>
        <taxon>Viruses</taxon>
        <taxon>Duplodnaviria</taxon>
        <taxon>Heunggongvirae</taxon>
        <taxon>Uroviricota</taxon>
        <taxon>Caudoviricetes</taxon>
    </lineage>
</organism>
<dbReference type="SUPFAM" id="SSF56563">
    <property type="entry name" value="Major capsid protein gp5"/>
    <property type="match status" value="1"/>
</dbReference>
<reference evidence="1" key="1">
    <citation type="journal article" date="2021" name="Proc. Natl. Acad. Sci. U.S.A.">
        <title>A Catalog of Tens of Thousands of Viruses from Human Metagenomes Reveals Hidden Associations with Chronic Diseases.</title>
        <authorList>
            <person name="Tisza M.J."/>
            <person name="Buck C.B."/>
        </authorList>
    </citation>
    <scope>NUCLEOTIDE SEQUENCE</scope>
    <source>
        <strain evidence="1">CtjKY6</strain>
    </source>
</reference>
<accession>A0A8S5UY58</accession>
<dbReference type="Pfam" id="PF25209">
    <property type="entry name" value="Phage_capsid_4"/>
    <property type="match status" value="1"/>
</dbReference>